<dbReference type="FunFam" id="3.40.50.720:FF:000203">
    <property type="entry name" value="D-3-phosphoglycerate dehydrogenase (SerA)"/>
    <property type="match status" value="1"/>
</dbReference>
<keyword evidence="3" id="KW-0520">NAD</keyword>
<evidence type="ECO:0000256" key="1">
    <source>
        <dbReference type="ARBA" id="ARBA00005854"/>
    </source>
</evidence>
<dbReference type="Proteomes" id="UP000006039">
    <property type="component" value="Unassembled WGS sequence"/>
</dbReference>
<dbReference type="CDD" id="cd12168">
    <property type="entry name" value="Mand_dh_like"/>
    <property type="match status" value="1"/>
</dbReference>
<comment type="similarity">
    <text evidence="1 4">Belongs to the D-isomer specific 2-hydroxyacid dehydrogenase family.</text>
</comment>
<evidence type="ECO:0000313" key="9">
    <source>
        <dbReference type="Proteomes" id="UP000006039"/>
    </source>
</evidence>
<feature type="domain" description="D-isomer specific 2-hydroxyacid dehydrogenase catalytic" evidence="5">
    <location>
        <begin position="56"/>
        <end position="340"/>
    </location>
</feature>
<evidence type="ECO:0000313" key="8">
    <source>
        <dbReference type="EnsemblFungi" id="EJT73137"/>
    </source>
</evidence>
<keyword evidence="9" id="KW-1185">Reference proteome</keyword>
<reference evidence="8" key="5">
    <citation type="submission" date="2018-04" db="UniProtKB">
        <authorList>
            <consortium name="EnsemblFungi"/>
        </authorList>
    </citation>
    <scope>IDENTIFICATION</scope>
    <source>
        <strain evidence="8">R3-111a-1</strain>
    </source>
</reference>
<dbReference type="InterPro" id="IPR006140">
    <property type="entry name" value="D-isomer_DH_NAD-bd"/>
</dbReference>
<dbReference type="HOGENOM" id="CLU_019796_1_2_1"/>
<dbReference type="SUPFAM" id="SSF51735">
    <property type="entry name" value="NAD(P)-binding Rossmann-fold domains"/>
    <property type="match status" value="1"/>
</dbReference>
<gene>
    <name evidence="8" type="primary">20350444</name>
    <name evidence="7" type="ORF">GGTG_09986</name>
</gene>
<evidence type="ECO:0000259" key="5">
    <source>
        <dbReference type="Pfam" id="PF00389"/>
    </source>
</evidence>
<feature type="domain" description="D-isomer specific 2-hydroxyacid dehydrogenase NAD-binding" evidence="6">
    <location>
        <begin position="128"/>
        <end position="309"/>
    </location>
</feature>
<name>J3P902_GAET3</name>
<evidence type="ECO:0000259" key="6">
    <source>
        <dbReference type="Pfam" id="PF02826"/>
    </source>
</evidence>
<dbReference type="eggNOG" id="KOG0069">
    <property type="taxonomic scope" value="Eukaryota"/>
</dbReference>
<sequence length="348" mass="36173">MGGEASGARPKVLLLGEVELATSALAELEQVAEVLTPQSRDRASFMAECRAGGRLDGVVAAYRTFDSARVTGPVDAELAASLPPSLRFVCHNGAGYDQVDVAACTARGVRVSNTPGAVDDATADMGIFLMLGAVRNVAGGMAALRRGEWRGLSGAPHPALGRDPRGKVLGVLGMGGIGRDMARKAAAAFGMRVRYYNRTRLAPEVEAECGGAELVGFDELLAGSDVLSLNLPLNPKTRHIIGAPEFAKMKRGIVVVNTARGAVMDEAALVAALEDGTVAAAGLDVYEKEPEVHPGLLASDRCVLVPHMGTHTVETQAAMEALALANVVAAVRTGRLLTNVPEQSGLDF</sequence>
<reference evidence="8" key="4">
    <citation type="journal article" date="2015" name="G3 (Bethesda)">
        <title>Genome sequences of three phytopathogenic species of the Magnaporthaceae family of fungi.</title>
        <authorList>
            <person name="Okagaki L.H."/>
            <person name="Nunes C.C."/>
            <person name="Sailsbery J."/>
            <person name="Clay B."/>
            <person name="Brown D."/>
            <person name="John T."/>
            <person name="Oh Y."/>
            <person name="Young N."/>
            <person name="Fitzgerald M."/>
            <person name="Haas B.J."/>
            <person name="Zeng Q."/>
            <person name="Young S."/>
            <person name="Adiconis X."/>
            <person name="Fan L."/>
            <person name="Levin J.Z."/>
            <person name="Mitchell T.K."/>
            <person name="Okubara P.A."/>
            <person name="Farman M.L."/>
            <person name="Kohn L.M."/>
            <person name="Birren B."/>
            <person name="Ma L.-J."/>
            <person name="Dean R.A."/>
        </authorList>
    </citation>
    <scope>NUCLEOTIDE SEQUENCE</scope>
    <source>
        <strain evidence="8">R3-111a-1</strain>
    </source>
</reference>
<evidence type="ECO:0000313" key="7">
    <source>
        <dbReference type="EMBL" id="EJT73137.1"/>
    </source>
</evidence>
<dbReference type="GO" id="GO:0016618">
    <property type="term" value="F:hydroxypyruvate reductase [NAD(P)H] activity"/>
    <property type="evidence" value="ECO:0007669"/>
    <property type="project" value="TreeGrafter"/>
</dbReference>
<dbReference type="PROSITE" id="PS00671">
    <property type="entry name" value="D_2_HYDROXYACID_DH_3"/>
    <property type="match status" value="1"/>
</dbReference>
<dbReference type="SUPFAM" id="SSF52283">
    <property type="entry name" value="Formate/glycerate dehydrogenase catalytic domain-like"/>
    <property type="match status" value="1"/>
</dbReference>
<dbReference type="RefSeq" id="XP_009226111.1">
    <property type="nucleotide sequence ID" value="XM_009227847.1"/>
</dbReference>
<dbReference type="OrthoDB" id="9991913at2759"/>
<keyword evidence="2 4" id="KW-0560">Oxidoreductase</keyword>
<evidence type="ECO:0000256" key="3">
    <source>
        <dbReference type="ARBA" id="ARBA00023027"/>
    </source>
</evidence>
<dbReference type="InterPro" id="IPR029752">
    <property type="entry name" value="D-isomer_DH_CS1"/>
</dbReference>
<dbReference type="EMBL" id="GL385399">
    <property type="protein sequence ID" value="EJT73137.1"/>
    <property type="molecule type" value="Genomic_DNA"/>
</dbReference>
<evidence type="ECO:0000256" key="2">
    <source>
        <dbReference type="ARBA" id="ARBA00023002"/>
    </source>
</evidence>
<dbReference type="PANTHER" id="PTHR10996">
    <property type="entry name" value="2-HYDROXYACID DEHYDROGENASE-RELATED"/>
    <property type="match status" value="1"/>
</dbReference>
<dbReference type="VEuPathDB" id="FungiDB:GGTG_09986"/>
<organism evidence="7">
    <name type="scientific">Gaeumannomyces tritici (strain R3-111a-1)</name>
    <name type="common">Wheat and barley take-all root rot fungus</name>
    <name type="synonym">Gaeumannomyces graminis var. tritici</name>
    <dbReference type="NCBI Taxonomy" id="644352"/>
    <lineage>
        <taxon>Eukaryota</taxon>
        <taxon>Fungi</taxon>
        <taxon>Dikarya</taxon>
        <taxon>Ascomycota</taxon>
        <taxon>Pezizomycotina</taxon>
        <taxon>Sordariomycetes</taxon>
        <taxon>Sordariomycetidae</taxon>
        <taxon>Magnaporthales</taxon>
        <taxon>Magnaporthaceae</taxon>
        <taxon>Gaeumannomyces</taxon>
    </lineage>
</organism>
<dbReference type="EnsemblFungi" id="EJT73137">
    <property type="protein sequence ID" value="EJT73137"/>
    <property type="gene ID" value="GGTG_09986"/>
</dbReference>
<dbReference type="GO" id="GO:0030267">
    <property type="term" value="F:glyoxylate reductase (NADPH) activity"/>
    <property type="evidence" value="ECO:0007669"/>
    <property type="project" value="TreeGrafter"/>
</dbReference>
<reference evidence="7" key="3">
    <citation type="submission" date="2010-09" db="EMBL/GenBank/DDBJ databases">
        <title>Annotation of Gaeumannomyces graminis var. tritici R3-111a-1.</title>
        <authorList>
            <consortium name="The Broad Institute Genome Sequencing Platform"/>
            <person name="Ma L.-J."/>
            <person name="Dead R."/>
            <person name="Young S.K."/>
            <person name="Zeng Q."/>
            <person name="Gargeya S."/>
            <person name="Fitzgerald M."/>
            <person name="Haas B."/>
            <person name="Abouelleil A."/>
            <person name="Alvarado L."/>
            <person name="Arachchi H.M."/>
            <person name="Berlin A."/>
            <person name="Brown A."/>
            <person name="Chapman S.B."/>
            <person name="Chen Z."/>
            <person name="Dunbar C."/>
            <person name="Freedman E."/>
            <person name="Gearin G."/>
            <person name="Gellesch M."/>
            <person name="Goldberg J."/>
            <person name="Griggs A."/>
            <person name="Gujja S."/>
            <person name="Heiman D."/>
            <person name="Howarth C."/>
            <person name="Larson L."/>
            <person name="Lui A."/>
            <person name="MacDonald P.J.P."/>
            <person name="Mehta T."/>
            <person name="Montmayeur A."/>
            <person name="Murphy C."/>
            <person name="Neiman D."/>
            <person name="Pearson M."/>
            <person name="Priest M."/>
            <person name="Roberts A."/>
            <person name="Saif S."/>
            <person name="Shea T."/>
            <person name="Shenoy N."/>
            <person name="Sisk P."/>
            <person name="Stolte C."/>
            <person name="Sykes S."/>
            <person name="Yandava C."/>
            <person name="Wortman J."/>
            <person name="Nusbaum C."/>
            <person name="Birren B."/>
        </authorList>
    </citation>
    <scope>NUCLEOTIDE SEQUENCE</scope>
    <source>
        <strain evidence="7">R3-111a-1</strain>
    </source>
</reference>
<protein>
    <submittedName>
        <fullName evidence="7">Glyoxylate reductase</fullName>
    </submittedName>
</protein>
<dbReference type="InterPro" id="IPR006139">
    <property type="entry name" value="D-isomer_2_OHA_DH_cat_dom"/>
</dbReference>
<dbReference type="GO" id="GO:0005829">
    <property type="term" value="C:cytosol"/>
    <property type="evidence" value="ECO:0007669"/>
    <property type="project" value="TreeGrafter"/>
</dbReference>
<dbReference type="Pfam" id="PF02826">
    <property type="entry name" value="2-Hacid_dh_C"/>
    <property type="match status" value="1"/>
</dbReference>
<dbReference type="PROSITE" id="PS00670">
    <property type="entry name" value="D_2_HYDROXYACID_DH_2"/>
    <property type="match status" value="1"/>
</dbReference>
<proteinExistence type="inferred from homology"/>
<accession>J3P902</accession>
<dbReference type="Pfam" id="PF00389">
    <property type="entry name" value="2-Hacid_dh"/>
    <property type="match status" value="1"/>
</dbReference>
<dbReference type="STRING" id="644352.J3P902"/>
<dbReference type="Gene3D" id="3.40.50.720">
    <property type="entry name" value="NAD(P)-binding Rossmann-like Domain"/>
    <property type="match status" value="2"/>
</dbReference>
<dbReference type="AlphaFoldDB" id="J3P902"/>
<reference evidence="7" key="2">
    <citation type="submission" date="2010-07" db="EMBL/GenBank/DDBJ databases">
        <authorList>
            <consortium name="The Broad Institute Genome Sequencing Platform"/>
            <consortium name="Broad Institute Genome Sequencing Center for Infectious Disease"/>
            <person name="Ma L.-J."/>
            <person name="Dead R."/>
            <person name="Young S."/>
            <person name="Zeng Q."/>
            <person name="Koehrsen M."/>
            <person name="Alvarado L."/>
            <person name="Berlin A."/>
            <person name="Chapman S.B."/>
            <person name="Chen Z."/>
            <person name="Freedman E."/>
            <person name="Gellesch M."/>
            <person name="Goldberg J."/>
            <person name="Griggs A."/>
            <person name="Gujja S."/>
            <person name="Heilman E.R."/>
            <person name="Heiman D."/>
            <person name="Hepburn T."/>
            <person name="Howarth C."/>
            <person name="Jen D."/>
            <person name="Larson L."/>
            <person name="Mehta T."/>
            <person name="Neiman D."/>
            <person name="Pearson M."/>
            <person name="Roberts A."/>
            <person name="Saif S."/>
            <person name="Shea T."/>
            <person name="Shenoy N."/>
            <person name="Sisk P."/>
            <person name="Stolte C."/>
            <person name="Sykes S."/>
            <person name="Walk T."/>
            <person name="White J."/>
            <person name="Yandava C."/>
            <person name="Haas B."/>
            <person name="Nusbaum C."/>
            <person name="Birren B."/>
        </authorList>
    </citation>
    <scope>NUCLEOTIDE SEQUENCE</scope>
    <source>
        <strain evidence="7">R3-111a-1</strain>
    </source>
</reference>
<dbReference type="InterPro" id="IPR029753">
    <property type="entry name" value="D-isomer_DH_CS"/>
</dbReference>
<dbReference type="InterPro" id="IPR036291">
    <property type="entry name" value="NAD(P)-bd_dom_sf"/>
</dbReference>
<evidence type="ECO:0000256" key="4">
    <source>
        <dbReference type="RuleBase" id="RU003719"/>
    </source>
</evidence>
<dbReference type="GO" id="GO:0051287">
    <property type="term" value="F:NAD binding"/>
    <property type="evidence" value="ECO:0007669"/>
    <property type="project" value="InterPro"/>
</dbReference>
<dbReference type="GeneID" id="20350444"/>
<dbReference type="PANTHER" id="PTHR10996:SF269">
    <property type="entry name" value="HYPOTHETICAL D-ISOMER SPECIFIC 2-HYDROXYACID DEHYDROGENASE (EUROFUNG)"/>
    <property type="match status" value="1"/>
</dbReference>
<dbReference type="PROSITE" id="PS00065">
    <property type="entry name" value="D_2_HYDROXYACID_DH_1"/>
    <property type="match status" value="1"/>
</dbReference>
<reference evidence="9" key="1">
    <citation type="submission" date="2010-07" db="EMBL/GenBank/DDBJ databases">
        <title>The genome sequence of Gaeumannomyces graminis var. tritici strain R3-111a-1.</title>
        <authorList>
            <consortium name="The Broad Institute Genome Sequencing Platform"/>
            <person name="Ma L.-J."/>
            <person name="Dead R."/>
            <person name="Young S."/>
            <person name="Zeng Q."/>
            <person name="Koehrsen M."/>
            <person name="Alvarado L."/>
            <person name="Berlin A."/>
            <person name="Chapman S.B."/>
            <person name="Chen Z."/>
            <person name="Freedman E."/>
            <person name="Gellesch M."/>
            <person name="Goldberg J."/>
            <person name="Griggs A."/>
            <person name="Gujja S."/>
            <person name="Heilman E.R."/>
            <person name="Heiman D."/>
            <person name="Hepburn T."/>
            <person name="Howarth C."/>
            <person name="Jen D."/>
            <person name="Larson L."/>
            <person name="Mehta T."/>
            <person name="Neiman D."/>
            <person name="Pearson M."/>
            <person name="Roberts A."/>
            <person name="Saif S."/>
            <person name="Shea T."/>
            <person name="Shenoy N."/>
            <person name="Sisk P."/>
            <person name="Stolte C."/>
            <person name="Sykes S."/>
            <person name="Walk T."/>
            <person name="White J."/>
            <person name="Yandava C."/>
            <person name="Haas B."/>
            <person name="Nusbaum C."/>
            <person name="Birren B."/>
        </authorList>
    </citation>
    <scope>NUCLEOTIDE SEQUENCE [LARGE SCALE GENOMIC DNA]</scope>
    <source>
        <strain evidence="9">R3-111a-1</strain>
    </source>
</reference>
<dbReference type="InterPro" id="IPR050223">
    <property type="entry name" value="D-isomer_2-hydroxyacid_DH"/>
</dbReference>
<dbReference type="FunCoup" id="J3P902">
    <property type="interactions" value="442"/>
</dbReference>